<name>A0A5E4NBP7_9HEMI</name>
<dbReference type="EMBL" id="CABPRJ010001904">
    <property type="protein sequence ID" value="VVC40563.1"/>
    <property type="molecule type" value="Genomic_DNA"/>
</dbReference>
<accession>A0A5E4NBP7</accession>
<dbReference type="AlphaFoldDB" id="A0A5E4NBP7"/>
<sequence length="173" mass="19762">SFNQKIHYREKEKRISNKFKNKIKTDTDVNDGKKKCYRGLLETLMDSNEARLGLSDEDIKSHVITIVAALSIRIFKVYNEFYSTLGSCLKSFGDYYEKALNYGQSYNYGSFKLWFGSHLMVVIPKPEDLEINLNSSLALGKGVMFNMAIKFLEKGLVTAPAKCILFPKLILHT</sequence>
<keyword evidence="2" id="KW-1185">Reference proteome</keyword>
<protein>
    <submittedName>
        <fullName evidence="1">Uncharacterized protein</fullName>
    </submittedName>
</protein>
<dbReference type="OrthoDB" id="1470350at2759"/>
<dbReference type="Proteomes" id="UP000325440">
    <property type="component" value="Unassembled WGS sequence"/>
</dbReference>
<evidence type="ECO:0000313" key="2">
    <source>
        <dbReference type="Proteomes" id="UP000325440"/>
    </source>
</evidence>
<reference evidence="1 2" key="1">
    <citation type="submission" date="2019-08" db="EMBL/GenBank/DDBJ databases">
        <authorList>
            <person name="Alioto T."/>
            <person name="Alioto T."/>
            <person name="Gomez Garrido J."/>
        </authorList>
    </citation>
    <scope>NUCLEOTIDE SEQUENCE [LARGE SCALE GENOMIC DNA]</scope>
</reference>
<organism evidence="1 2">
    <name type="scientific">Cinara cedri</name>
    <dbReference type="NCBI Taxonomy" id="506608"/>
    <lineage>
        <taxon>Eukaryota</taxon>
        <taxon>Metazoa</taxon>
        <taxon>Ecdysozoa</taxon>
        <taxon>Arthropoda</taxon>
        <taxon>Hexapoda</taxon>
        <taxon>Insecta</taxon>
        <taxon>Pterygota</taxon>
        <taxon>Neoptera</taxon>
        <taxon>Paraneoptera</taxon>
        <taxon>Hemiptera</taxon>
        <taxon>Sternorrhyncha</taxon>
        <taxon>Aphidomorpha</taxon>
        <taxon>Aphidoidea</taxon>
        <taxon>Aphididae</taxon>
        <taxon>Lachninae</taxon>
        <taxon>Cinara</taxon>
    </lineage>
</organism>
<proteinExistence type="predicted"/>
<evidence type="ECO:0000313" key="1">
    <source>
        <dbReference type="EMBL" id="VVC40563.1"/>
    </source>
</evidence>
<feature type="non-terminal residue" evidence="1">
    <location>
        <position position="1"/>
    </location>
</feature>
<gene>
    <name evidence="1" type="ORF">CINCED_3A012589</name>
</gene>